<dbReference type="GO" id="GO:0005681">
    <property type="term" value="C:spliceosomal complex"/>
    <property type="evidence" value="ECO:0007669"/>
    <property type="project" value="UniProtKB-UniRule"/>
</dbReference>
<dbReference type="KEGG" id="pfy:PFICI_11536"/>
<organism evidence="7 8">
    <name type="scientific">Pestalotiopsis fici (strain W106-1 / CGMCC3.15140)</name>
    <dbReference type="NCBI Taxonomy" id="1229662"/>
    <lineage>
        <taxon>Eukaryota</taxon>
        <taxon>Fungi</taxon>
        <taxon>Dikarya</taxon>
        <taxon>Ascomycota</taxon>
        <taxon>Pezizomycotina</taxon>
        <taxon>Sordariomycetes</taxon>
        <taxon>Xylariomycetidae</taxon>
        <taxon>Amphisphaeriales</taxon>
        <taxon>Sporocadaceae</taxon>
        <taxon>Pestalotiopsis</taxon>
    </lineage>
</organism>
<evidence type="ECO:0000256" key="2">
    <source>
        <dbReference type="ARBA" id="ARBA00008576"/>
    </source>
</evidence>
<feature type="compositionally biased region" description="Polar residues" evidence="5">
    <location>
        <begin position="163"/>
        <end position="172"/>
    </location>
</feature>
<dbReference type="RefSeq" id="XP_007838308.1">
    <property type="nucleotide sequence ID" value="XM_007840117.1"/>
</dbReference>
<dbReference type="PANTHER" id="PTHR15818:SF2">
    <property type="entry name" value="G-PATCH DOMAIN AND KOW MOTIFS-CONTAINING PROTEIN"/>
    <property type="match status" value="1"/>
</dbReference>
<comment type="subcellular location">
    <subcellularLocation>
        <location evidence="1 4">Nucleus</location>
    </subcellularLocation>
</comment>
<feature type="region of interest" description="Disordered" evidence="5">
    <location>
        <begin position="244"/>
        <end position="357"/>
    </location>
</feature>
<feature type="compositionally biased region" description="Basic and acidic residues" evidence="5">
    <location>
        <begin position="244"/>
        <end position="254"/>
    </location>
</feature>
<feature type="compositionally biased region" description="Basic and acidic residues" evidence="5">
    <location>
        <begin position="267"/>
        <end position="280"/>
    </location>
</feature>
<keyword evidence="4" id="KW-0507">mRNA processing</keyword>
<dbReference type="AlphaFoldDB" id="W3WQQ9"/>
<reference evidence="8" key="1">
    <citation type="journal article" date="2015" name="BMC Genomics">
        <title>Genomic and transcriptomic analysis of the endophytic fungus Pestalotiopsis fici reveals its lifestyle and high potential for synthesis of natural products.</title>
        <authorList>
            <person name="Wang X."/>
            <person name="Zhang X."/>
            <person name="Liu L."/>
            <person name="Xiang M."/>
            <person name="Wang W."/>
            <person name="Sun X."/>
            <person name="Che Y."/>
            <person name="Guo L."/>
            <person name="Liu G."/>
            <person name="Guo L."/>
            <person name="Wang C."/>
            <person name="Yin W.B."/>
            <person name="Stadler M."/>
            <person name="Zhang X."/>
            <person name="Liu X."/>
        </authorList>
    </citation>
    <scope>NUCLEOTIDE SEQUENCE [LARGE SCALE GENOMIC DNA]</scope>
    <source>
        <strain evidence="8">W106-1 / CGMCC3.15140</strain>
    </source>
</reference>
<feature type="compositionally biased region" description="Basic and acidic residues" evidence="5">
    <location>
        <begin position="63"/>
        <end position="94"/>
    </location>
</feature>
<feature type="domain" description="Spp2/MOS2 G-patch" evidence="6">
    <location>
        <begin position="220"/>
        <end position="270"/>
    </location>
</feature>
<dbReference type="InParanoid" id="W3WQQ9"/>
<dbReference type="Pfam" id="PF12656">
    <property type="entry name" value="G-patch_2"/>
    <property type="match status" value="1"/>
</dbReference>
<dbReference type="GeneID" id="19276549"/>
<dbReference type="EMBL" id="KI912117">
    <property type="protein sequence ID" value="ETS76149.1"/>
    <property type="molecule type" value="Genomic_DNA"/>
</dbReference>
<evidence type="ECO:0000256" key="1">
    <source>
        <dbReference type="ARBA" id="ARBA00004123"/>
    </source>
</evidence>
<feature type="region of interest" description="Disordered" evidence="5">
    <location>
        <begin position="1"/>
        <end position="179"/>
    </location>
</feature>
<keyword evidence="8" id="KW-1185">Reference proteome</keyword>
<dbReference type="InterPro" id="IPR026822">
    <property type="entry name" value="Spp2/MOS2_G-patch"/>
</dbReference>
<accession>W3WQQ9</accession>
<evidence type="ECO:0000256" key="4">
    <source>
        <dbReference type="RuleBase" id="RU369096"/>
    </source>
</evidence>
<keyword evidence="4" id="KW-0508">mRNA splicing</keyword>
<comment type="function">
    <text evidence="4">Involved in spliceosome maturation and the first step of pre-mRNA splicing.</text>
</comment>
<proteinExistence type="inferred from homology"/>
<keyword evidence="4" id="KW-0747">Spliceosome</keyword>
<dbReference type="InterPro" id="IPR045166">
    <property type="entry name" value="Spp2-like"/>
</dbReference>
<gene>
    <name evidence="7" type="ORF">PFICI_11536</name>
</gene>
<dbReference type="eggNOG" id="ENOG502RZY8">
    <property type="taxonomic scope" value="Eukaryota"/>
</dbReference>
<dbReference type="OrthoDB" id="5577072at2759"/>
<name>W3WQQ9_PESFW</name>
<sequence>MADPTQTPQAPRIAIKFGSSRANSTKPASSTRKSGQLLPPSALGKRPRSHALNNDSDSEDEDSHYGRHEAVTTVGGKDDVNDRQRDAKSARTEGRPLVIACQTEGSWKAAARRKPEDNSSGQDRETEPADHEKDIKWGLSITKKSSAEDSTGDAPGNPLDGSPTATATEKTPNSPPRTVEQNAMDALLGIDTNKQKKLVISGSETPTDEFKAAVQAAGEVSTIEEYDQIPDGEFGMAMLRGMGYDESKQTSRPKDVRRRPALLGLGAKEDEEIKKAELAKKHGHRERRPRLDEYRRGENEKRQQREEKYSSSYKHERDRERSGHGSSRKYDDRDRARDRYRDREGESSRHRDRHSRR</sequence>
<evidence type="ECO:0000313" key="7">
    <source>
        <dbReference type="EMBL" id="ETS76149.1"/>
    </source>
</evidence>
<dbReference type="OMA" id="AWGKSAM"/>
<evidence type="ECO:0000256" key="3">
    <source>
        <dbReference type="ARBA" id="ARBA00023242"/>
    </source>
</evidence>
<feature type="compositionally biased region" description="Polar residues" evidence="5">
    <location>
        <begin position="20"/>
        <end position="34"/>
    </location>
</feature>
<dbReference type="GO" id="GO:0000398">
    <property type="term" value="P:mRNA splicing, via spliceosome"/>
    <property type="evidence" value="ECO:0007669"/>
    <property type="project" value="UniProtKB-UniRule"/>
</dbReference>
<evidence type="ECO:0000313" key="8">
    <source>
        <dbReference type="Proteomes" id="UP000030651"/>
    </source>
</evidence>
<dbReference type="HOGENOM" id="CLU_047291_1_0_1"/>
<dbReference type="Proteomes" id="UP000030651">
    <property type="component" value="Unassembled WGS sequence"/>
</dbReference>
<evidence type="ECO:0000256" key="5">
    <source>
        <dbReference type="SAM" id="MobiDB-lite"/>
    </source>
</evidence>
<feature type="compositionally biased region" description="Basic and acidic residues" evidence="5">
    <location>
        <begin position="289"/>
        <end position="349"/>
    </location>
</feature>
<dbReference type="PANTHER" id="PTHR15818">
    <property type="entry name" value="G PATCH AND KOW-CONTAINING"/>
    <property type="match status" value="1"/>
</dbReference>
<dbReference type="STRING" id="1229662.W3WQQ9"/>
<feature type="compositionally biased region" description="Basic and acidic residues" evidence="5">
    <location>
        <begin position="113"/>
        <end position="136"/>
    </location>
</feature>
<comment type="similarity">
    <text evidence="2 4">Belongs to the SPP2 family.</text>
</comment>
<evidence type="ECO:0000259" key="6">
    <source>
        <dbReference type="Pfam" id="PF12656"/>
    </source>
</evidence>
<protein>
    <recommendedName>
        <fullName evidence="4">Pre-mRNA-splicing factor</fullName>
    </recommendedName>
</protein>
<keyword evidence="3 4" id="KW-0539">Nucleus</keyword>